<dbReference type="OrthoDB" id="5593857at2"/>
<dbReference type="RefSeq" id="WP_093426848.1">
    <property type="nucleotide sequence ID" value="NZ_FOMJ01000001.1"/>
</dbReference>
<protein>
    <submittedName>
        <fullName evidence="3">MSHA pilin protein MshD</fullName>
    </submittedName>
</protein>
<evidence type="ECO:0000313" key="3">
    <source>
        <dbReference type="EMBL" id="SFC93764.1"/>
    </source>
</evidence>
<dbReference type="InterPro" id="IPR012902">
    <property type="entry name" value="N_methyl_site"/>
</dbReference>
<organism evidence="3 4">
    <name type="scientific">Thiohalospira halophila DSM 15071</name>
    <dbReference type="NCBI Taxonomy" id="1123397"/>
    <lineage>
        <taxon>Bacteria</taxon>
        <taxon>Pseudomonadati</taxon>
        <taxon>Pseudomonadota</taxon>
        <taxon>Gammaproteobacteria</taxon>
        <taxon>Thiohalospirales</taxon>
        <taxon>Thiohalospiraceae</taxon>
        <taxon>Thiohalospira</taxon>
    </lineage>
</organism>
<reference evidence="3 4" key="1">
    <citation type="submission" date="2016-10" db="EMBL/GenBank/DDBJ databases">
        <authorList>
            <person name="de Groot N.N."/>
        </authorList>
    </citation>
    <scope>NUCLEOTIDE SEQUENCE [LARGE SCALE GENOMIC DNA]</scope>
    <source>
        <strain evidence="3 4">HL3</strain>
    </source>
</reference>
<dbReference type="NCBIfam" id="TIGR02532">
    <property type="entry name" value="IV_pilin_GFxxxE"/>
    <property type="match status" value="1"/>
</dbReference>
<feature type="transmembrane region" description="Helical" evidence="2">
    <location>
        <begin position="12"/>
        <end position="33"/>
    </location>
</feature>
<evidence type="ECO:0000313" key="4">
    <source>
        <dbReference type="Proteomes" id="UP000198611"/>
    </source>
</evidence>
<gene>
    <name evidence="3" type="ORF">SAMN05660831_00153</name>
</gene>
<dbReference type="Proteomes" id="UP000198611">
    <property type="component" value="Unassembled WGS sequence"/>
</dbReference>
<sequence length="153" mass="16658">MRKQRGFTLIEMVVFIVVLGVGITGTLAAIVHATRDAADPLIQLRAAELGKSYLDEVMAVPYAKKGEPCDNPDVRADFEHLECYNGLSDQPPQPATGDEETMDEVYRGWTVEVAVDNEDKWEGADGRRVIVTVTPPGNGAGPIELSAFRGKEN</sequence>
<dbReference type="STRING" id="1123397.SAMN05660831_00153"/>
<dbReference type="AlphaFoldDB" id="A0A1I1N7R9"/>
<keyword evidence="4" id="KW-1185">Reference proteome</keyword>
<accession>A0A1I1N7R9</accession>
<keyword evidence="2" id="KW-0472">Membrane</keyword>
<name>A0A1I1N7R9_9GAMM</name>
<feature type="region of interest" description="Disordered" evidence="1">
    <location>
        <begin position="132"/>
        <end position="153"/>
    </location>
</feature>
<evidence type="ECO:0000256" key="2">
    <source>
        <dbReference type="SAM" id="Phobius"/>
    </source>
</evidence>
<keyword evidence="2" id="KW-0812">Transmembrane</keyword>
<dbReference type="Pfam" id="PF07963">
    <property type="entry name" value="N_methyl"/>
    <property type="match status" value="1"/>
</dbReference>
<keyword evidence="2" id="KW-1133">Transmembrane helix</keyword>
<evidence type="ECO:0000256" key="1">
    <source>
        <dbReference type="SAM" id="MobiDB-lite"/>
    </source>
</evidence>
<dbReference type="EMBL" id="FOMJ01000001">
    <property type="protein sequence ID" value="SFC93764.1"/>
    <property type="molecule type" value="Genomic_DNA"/>
</dbReference>
<proteinExistence type="predicted"/>